<feature type="non-terminal residue" evidence="8">
    <location>
        <position position="182"/>
    </location>
</feature>
<keyword evidence="3 6" id="KW-1133">Transmembrane helix</keyword>
<evidence type="ECO:0000256" key="3">
    <source>
        <dbReference type="ARBA" id="ARBA00022989"/>
    </source>
</evidence>
<gene>
    <name evidence="8" type="ORF">BU23DRAFT_417880</name>
</gene>
<name>A0A6A5VA56_9PLEO</name>
<dbReference type="EMBL" id="ML976680">
    <property type="protein sequence ID" value="KAF1973570.1"/>
    <property type="molecule type" value="Genomic_DNA"/>
</dbReference>
<feature type="non-terminal residue" evidence="8">
    <location>
        <position position="1"/>
    </location>
</feature>
<evidence type="ECO:0000256" key="5">
    <source>
        <dbReference type="ARBA" id="ARBA00038359"/>
    </source>
</evidence>
<proteinExistence type="inferred from homology"/>
<feature type="domain" description="Rhodopsin" evidence="7">
    <location>
        <begin position="1"/>
        <end position="172"/>
    </location>
</feature>
<keyword evidence="4 6" id="KW-0472">Membrane</keyword>
<dbReference type="GO" id="GO:0016020">
    <property type="term" value="C:membrane"/>
    <property type="evidence" value="ECO:0007669"/>
    <property type="project" value="UniProtKB-SubCell"/>
</dbReference>
<protein>
    <recommendedName>
        <fullName evidence="7">Rhodopsin domain-containing protein</fullName>
    </recommendedName>
</protein>
<evidence type="ECO:0000256" key="2">
    <source>
        <dbReference type="ARBA" id="ARBA00022692"/>
    </source>
</evidence>
<keyword evidence="9" id="KW-1185">Reference proteome</keyword>
<dbReference type="PANTHER" id="PTHR33048">
    <property type="entry name" value="PTH11-LIKE INTEGRAL MEMBRANE PROTEIN (AFU_ORTHOLOGUE AFUA_5G11245)"/>
    <property type="match status" value="1"/>
</dbReference>
<feature type="transmembrane region" description="Helical" evidence="6">
    <location>
        <begin position="110"/>
        <end position="130"/>
    </location>
</feature>
<dbReference type="InterPro" id="IPR049326">
    <property type="entry name" value="Rhodopsin_dom_fungi"/>
</dbReference>
<comment type="subcellular location">
    <subcellularLocation>
        <location evidence="1">Membrane</location>
        <topology evidence="1">Multi-pass membrane protein</topology>
    </subcellularLocation>
</comment>
<comment type="similarity">
    <text evidence="5">Belongs to the SAT4 family.</text>
</comment>
<dbReference type="InterPro" id="IPR052337">
    <property type="entry name" value="SAT4-like"/>
</dbReference>
<keyword evidence="2 6" id="KW-0812">Transmembrane</keyword>
<dbReference type="OrthoDB" id="444631at2759"/>
<sequence length="182" mass="19553">YSVSASLIKFSLLTFFTRLSSARAFTTLVYVMLFIVGGTGIGSVTTVLLQCRPLDALWDASKVPGAKCIRIVDFYYANAALNITTDVLILLLPIRVLWGLHMPLRQRLSLCALFGMGGLACIASIVRLISLSSLLASSNPTQALITPLNWSIIELNVSVFIAGGPALKAFLRHLVPSLLGSS</sequence>
<dbReference type="AlphaFoldDB" id="A0A6A5VA56"/>
<evidence type="ECO:0000256" key="4">
    <source>
        <dbReference type="ARBA" id="ARBA00023136"/>
    </source>
</evidence>
<feature type="transmembrane region" description="Helical" evidence="6">
    <location>
        <begin position="28"/>
        <end position="49"/>
    </location>
</feature>
<evidence type="ECO:0000256" key="1">
    <source>
        <dbReference type="ARBA" id="ARBA00004141"/>
    </source>
</evidence>
<evidence type="ECO:0000313" key="8">
    <source>
        <dbReference type="EMBL" id="KAF1973570.1"/>
    </source>
</evidence>
<reference evidence="8" key="1">
    <citation type="journal article" date="2020" name="Stud. Mycol.">
        <title>101 Dothideomycetes genomes: a test case for predicting lifestyles and emergence of pathogens.</title>
        <authorList>
            <person name="Haridas S."/>
            <person name="Albert R."/>
            <person name="Binder M."/>
            <person name="Bloem J."/>
            <person name="Labutti K."/>
            <person name="Salamov A."/>
            <person name="Andreopoulos B."/>
            <person name="Baker S."/>
            <person name="Barry K."/>
            <person name="Bills G."/>
            <person name="Bluhm B."/>
            <person name="Cannon C."/>
            <person name="Castanera R."/>
            <person name="Culley D."/>
            <person name="Daum C."/>
            <person name="Ezra D."/>
            <person name="Gonzalez J."/>
            <person name="Henrissat B."/>
            <person name="Kuo A."/>
            <person name="Liang C."/>
            <person name="Lipzen A."/>
            <person name="Lutzoni F."/>
            <person name="Magnuson J."/>
            <person name="Mondo S."/>
            <person name="Nolan M."/>
            <person name="Ohm R."/>
            <person name="Pangilinan J."/>
            <person name="Park H.-J."/>
            <person name="Ramirez L."/>
            <person name="Alfaro M."/>
            <person name="Sun H."/>
            <person name="Tritt A."/>
            <person name="Yoshinaga Y."/>
            <person name="Zwiers L.-H."/>
            <person name="Turgeon B."/>
            <person name="Goodwin S."/>
            <person name="Spatafora J."/>
            <person name="Crous P."/>
            <person name="Grigoriev I."/>
        </authorList>
    </citation>
    <scope>NUCLEOTIDE SEQUENCE</scope>
    <source>
        <strain evidence="8">CBS 107.79</strain>
    </source>
</reference>
<feature type="transmembrane region" description="Helical" evidence="6">
    <location>
        <begin position="79"/>
        <end position="98"/>
    </location>
</feature>
<dbReference type="PANTHER" id="PTHR33048:SF131">
    <property type="entry name" value="INTEGRAL MEMBRANE PROTEIN"/>
    <property type="match status" value="1"/>
</dbReference>
<accession>A0A6A5VA56</accession>
<dbReference type="Pfam" id="PF20684">
    <property type="entry name" value="Fung_rhodopsin"/>
    <property type="match status" value="1"/>
</dbReference>
<evidence type="ECO:0000313" key="9">
    <source>
        <dbReference type="Proteomes" id="UP000800036"/>
    </source>
</evidence>
<evidence type="ECO:0000256" key="6">
    <source>
        <dbReference type="SAM" id="Phobius"/>
    </source>
</evidence>
<organism evidence="8 9">
    <name type="scientific">Bimuria novae-zelandiae CBS 107.79</name>
    <dbReference type="NCBI Taxonomy" id="1447943"/>
    <lineage>
        <taxon>Eukaryota</taxon>
        <taxon>Fungi</taxon>
        <taxon>Dikarya</taxon>
        <taxon>Ascomycota</taxon>
        <taxon>Pezizomycotina</taxon>
        <taxon>Dothideomycetes</taxon>
        <taxon>Pleosporomycetidae</taxon>
        <taxon>Pleosporales</taxon>
        <taxon>Massarineae</taxon>
        <taxon>Didymosphaeriaceae</taxon>
        <taxon>Bimuria</taxon>
    </lineage>
</organism>
<evidence type="ECO:0000259" key="7">
    <source>
        <dbReference type="Pfam" id="PF20684"/>
    </source>
</evidence>
<dbReference type="Proteomes" id="UP000800036">
    <property type="component" value="Unassembled WGS sequence"/>
</dbReference>